<evidence type="ECO:0000313" key="1">
    <source>
        <dbReference type="EMBL" id="RLU18388.1"/>
    </source>
</evidence>
<evidence type="ECO:0000313" key="2">
    <source>
        <dbReference type="Proteomes" id="UP000279307"/>
    </source>
</evidence>
<name>A0A3L8DEP8_OOCBI</name>
<gene>
    <name evidence="1" type="ORF">DMN91_008745</name>
</gene>
<comment type="caution">
    <text evidence="1">The sequence shown here is derived from an EMBL/GenBank/DDBJ whole genome shotgun (WGS) entry which is preliminary data.</text>
</comment>
<dbReference type="EMBL" id="QOIP01000009">
    <property type="protein sequence ID" value="RLU18388.1"/>
    <property type="molecule type" value="Genomic_DNA"/>
</dbReference>
<feature type="non-terminal residue" evidence="1">
    <location>
        <position position="1"/>
    </location>
</feature>
<dbReference type="AlphaFoldDB" id="A0A3L8DEP8"/>
<proteinExistence type="predicted"/>
<sequence>TIPYKTSTRLIEGNTLPYQETQSFRDVIREFREKFVKTSEQSLISLSRHADKCKDLKQLFPPKNEDRETVTMASKSGKAVNSFKPRFNEYQDKRGVIHKAKSSKQFQNESFSEISSICSYSYGHLSGISTSADESMDNNNIP</sequence>
<dbReference type="Proteomes" id="UP000279307">
    <property type="component" value="Chromosome 9"/>
</dbReference>
<organism evidence="1 2">
    <name type="scientific">Ooceraea biroi</name>
    <name type="common">Clonal raider ant</name>
    <name type="synonym">Cerapachys biroi</name>
    <dbReference type="NCBI Taxonomy" id="2015173"/>
    <lineage>
        <taxon>Eukaryota</taxon>
        <taxon>Metazoa</taxon>
        <taxon>Ecdysozoa</taxon>
        <taxon>Arthropoda</taxon>
        <taxon>Hexapoda</taxon>
        <taxon>Insecta</taxon>
        <taxon>Pterygota</taxon>
        <taxon>Neoptera</taxon>
        <taxon>Endopterygota</taxon>
        <taxon>Hymenoptera</taxon>
        <taxon>Apocrita</taxon>
        <taxon>Aculeata</taxon>
        <taxon>Formicoidea</taxon>
        <taxon>Formicidae</taxon>
        <taxon>Dorylinae</taxon>
        <taxon>Ooceraea</taxon>
    </lineage>
</organism>
<accession>A0A3L8DEP8</accession>
<protein>
    <submittedName>
        <fullName evidence="1">Uncharacterized protein</fullName>
    </submittedName>
</protein>
<reference evidence="1 2" key="1">
    <citation type="journal article" date="2018" name="Genome Res.">
        <title>The genomic architecture and molecular evolution of ant odorant receptors.</title>
        <authorList>
            <person name="McKenzie S.K."/>
            <person name="Kronauer D.J.C."/>
        </authorList>
    </citation>
    <scope>NUCLEOTIDE SEQUENCE [LARGE SCALE GENOMIC DNA]</scope>
    <source>
        <strain evidence="1">Clonal line C1</strain>
    </source>
</reference>